<dbReference type="SUPFAM" id="SSF53383">
    <property type="entry name" value="PLP-dependent transferases"/>
    <property type="match status" value="1"/>
</dbReference>
<dbReference type="AlphaFoldDB" id="A0A9E6XVF3"/>
<dbReference type="PANTHER" id="PTHR11999">
    <property type="entry name" value="GROUP II PYRIDOXAL-5-PHOSPHATE DECARBOXYLASE"/>
    <property type="match status" value="1"/>
</dbReference>
<evidence type="ECO:0000256" key="7">
    <source>
        <dbReference type="RuleBase" id="RU000382"/>
    </source>
</evidence>
<dbReference type="KEGG" id="sbae:DSM104329_00869"/>
<keyword evidence="4 6" id="KW-0663">Pyridoxal phosphate</keyword>
<protein>
    <submittedName>
        <fullName evidence="8">Tryptophan decarboxylase</fullName>
        <ecNumber evidence="8">4.1.1.105</ecNumber>
    </submittedName>
</protein>
<dbReference type="EC" id="4.1.1.105" evidence="8"/>
<dbReference type="Pfam" id="PF00282">
    <property type="entry name" value="Pyridoxal_deC"/>
    <property type="match status" value="1"/>
</dbReference>
<dbReference type="InterPro" id="IPR015422">
    <property type="entry name" value="PyrdxlP-dep_Trfase_small"/>
</dbReference>
<evidence type="ECO:0000313" key="9">
    <source>
        <dbReference type="Proteomes" id="UP001162834"/>
    </source>
</evidence>
<dbReference type="PANTHER" id="PTHR11999:SF70">
    <property type="entry name" value="MIP05841P"/>
    <property type="match status" value="1"/>
</dbReference>
<dbReference type="GO" id="GO:0006520">
    <property type="term" value="P:amino acid metabolic process"/>
    <property type="evidence" value="ECO:0007669"/>
    <property type="project" value="InterPro"/>
</dbReference>
<evidence type="ECO:0000313" key="8">
    <source>
        <dbReference type="EMBL" id="UGS34491.1"/>
    </source>
</evidence>
<dbReference type="GO" id="GO:0019752">
    <property type="term" value="P:carboxylic acid metabolic process"/>
    <property type="evidence" value="ECO:0007669"/>
    <property type="project" value="InterPro"/>
</dbReference>
<proteinExistence type="inferred from homology"/>
<comment type="similarity">
    <text evidence="2 7">Belongs to the group II decarboxylase family.</text>
</comment>
<dbReference type="Proteomes" id="UP001162834">
    <property type="component" value="Chromosome"/>
</dbReference>
<dbReference type="InterPro" id="IPR015421">
    <property type="entry name" value="PyrdxlP-dep_Trfase_major"/>
</dbReference>
<dbReference type="GO" id="GO:0036469">
    <property type="term" value="F:L-tryptophan decarboxylase activity"/>
    <property type="evidence" value="ECO:0007669"/>
    <property type="project" value="UniProtKB-EC"/>
</dbReference>
<sequence length="461" mass="48326">MAPDHDEPLSLPPEEVRRLGYRVVDMVVDHLAGLRDLPPVVVGERAALEARLREPLPEAPGDLDEALDLAAGVVLRNMQHGDHPRFFARVPSPSSPVGMLGDALASGMNAIATSWVGSTGPTVLELVVLDWLAEMLGMPAGTEGILLSGGSASSLTALAAARAARLGGHDPDAVVYCSDQTHASITRALRILGFAPDRVRLLPTGSGFRLVPGAVAGAIAADRSAGLRPFCLIATAGTTNTGTVDPLAALADLAAAEGLWLHVDGAYGAPAALTEQGRALLDGMERADSLAADPHKWLFAPYEVGALLVREPGALAAAFAMEPEYLRDTTGEVNFRDRGPQLTRATRALKLWLTIKAFGVDAIRDAVARGIALAERAEAALRATPGWEIVTPAQLAVVTFAHERAGAVDIAARAVADGYAVPTSTVLRGRPVLRLCTINPRTTDEEIDATVARLTELAERA</sequence>
<feature type="modified residue" description="N6-(pyridoxal phosphate)lysine" evidence="6">
    <location>
        <position position="296"/>
    </location>
</feature>
<evidence type="ECO:0000256" key="4">
    <source>
        <dbReference type="ARBA" id="ARBA00022898"/>
    </source>
</evidence>
<dbReference type="PRINTS" id="PR00800">
    <property type="entry name" value="YHDCRBOXLASE"/>
</dbReference>
<evidence type="ECO:0000256" key="3">
    <source>
        <dbReference type="ARBA" id="ARBA00022793"/>
    </source>
</evidence>
<organism evidence="8 9">
    <name type="scientific">Capillimicrobium parvum</name>
    <dbReference type="NCBI Taxonomy" id="2884022"/>
    <lineage>
        <taxon>Bacteria</taxon>
        <taxon>Bacillati</taxon>
        <taxon>Actinomycetota</taxon>
        <taxon>Thermoleophilia</taxon>
        <taxon>Solirubrobacterales</taxon>
        <taxon>Capillimicrobiaceae</taxon>
        <taxon>Capillimicrobium</taxon>
    </lineage>
</organism>
<dbReference type="InterPro" id="IPR015424">
    <property type="entry name" value="PyrdxlP-dep_Trfase"/>
</dbReference>
<evidence type="ECO:0000256" key="6">
    <source>
        <dbReference type="PIRSR" id="PIRSR602129-50"/>
    </source>
</evidence>
<evidence type="ECO:0000256" key="2">
    <source>
        <dbReference type="ARBA" id="ARBA00009533"/>
    </source>
</evidence>
<keyword evidence="9" id="KW-1185">Reference proteome</keyword>
<dbReference type="RefSeq" id="WP_259314163.1">
    <property type="nucleotide sequence ID" value="NZ_CP087164.1"/>
</dbReference>
<dbReference type="Gene3D" id="1.20.1340.10">
    <property type="entry name" value="dopa decarboxylase, N-terminal domain"/>
    <property type="match status" value="1"/>
</dbReference>
<comment type="cofactor">
    <cofactor evidence="1 6 7">
        <name>pyridoxal 5'-phosphate</name>
        <dbReference type="ChEBI" id="CHEBI:597326"/>
    </cofactor>
</comment>
<dbReference type="GO" id="GO:0030170">
    <property type="term" value="F:pyridoxal phosphate binding"/>
    <property type="evidence" value="ECO:0007669"/>
    <property type="project" value="InterPro"/>
</dbReference>
<keyword evidence="3" id="KW-0210">Decarboxylase</keyword>
<dbReference type="InterPro" id="IPR002129">
    <property type="entry name" value="PyrdxlP-dep_de-COase"/>
</dbReference>
<name>A0A9E6XVF3_9ACTN</name>
<dbReference type="Gene3D" id="3.40.640.10">
    <property type="entry name" value="Type I PLP-dependent aspartate aminotransferase-like (Major domain)"/>
    <property type="match status" value="1"/>
</dbReference>
<evidence type="ECO:0000256" key="5">
    <source>
        <dbReference type="ARBA" id="ARBA00023239"/>
    </source>
</evidence>
<dbReference type="EMBL" id="CP087164">
    <property type="protein sequence ID" value="UGS34491.1"/>
    <property type="molecule type" value="Genomic_DNA"/>
</dbReference>
<dbReference type="InterPro" id="IPR010977">
    <property type="entry name" value="Aromatic_deC"/>
</dbReference>
<dbReference type="Gene3D" id="3.90.1150.10">
    <property type="entry name" value="Aspartate Aminotransferase, domain 1"/>
    <property type="match status" value="1"/>
</dbReference>
<accession>A0A9E6XVF3</accession>
<evidence type="ECO:0000256" key="1">
    <source>
        <dbReference type="ARBA" id="ARBA00001933"/>
    </source>
</evidence>
<gene>
    <name evidence="8" type="ORF">DSM104329_00869</name>
</gene>
<reference evidence="8" key="1">
    <citation type="journal article" date="2022" name="Int. J. Syst. Evol. Microbiol.">
        <title>Pseudomonas aegrilactucae sp. nov. and Pseudomonas morbosilactucae sp. nov., pathogens causing bacterial rot of lettuce in Japan.</title>
        <authorList>
            <person name="Sawada H."/>
            <person name="Fujikawa T."/>
            <person name="Satou M."/>
        </authorList>
    </citation>
    <scope>NUCLEOTIDE SEQUENCE</scope>
    <source>
        <strain evidence="8">0166_1</strain>
    </source>
</reference>
<keyword evidence="5 7" id="KW-0456">Lyase</keyword>